<organism evidence="2 3">
    <name type="scientific">Phyllosticta citriasiana</name>
    <dbReference type="NCBI Taxonomy" id="595635"/>
    <lineage>
        <taxon>Eukaryota</taxon>
        <taxon>Fungi</taxon>
        <taxon>Dikarya</taxon>
        <taxon>Ascomycota</taxon>
        <taxon>Pezizomycotina</taxon>
        <taxon>Dothideomycetes</taxon>
        <taxon>Dothideomycetes incertae sedis</taxon>
        <taxon>Botryosphaeriales</taxon>
        <taxon>Phyllostictaceae</taxon>
        <taxon>Phyllosticta</taxon>
    </lineage>
</organism>
<feature type="region of interest" description="Disordered" evidence="1">
    <location>
        <begin position="292"/>
        <end position="323"/>
    </location>
</feature>
<feature type="compositionally biased region" description="Basic and acidic residues" evidence="1">
    <location>
        <begin position="292"/>
        <end position="305"/>
    </location>
</feature>
<proteinExistence type="predicted"/>
<feature type="region of interest" description="Disordered" evidence="1">
    <location>
        <begin position="447"/>
        <end position="487"/>
    </location>
</feature>
<dbReference type="Proteomes" id="UP001363622">
    <property type="component" value="Unassembled WGS sequence"/>
</dbReference>
<evidence type="ECO:0000256" key="1">
    <source>
        <dbReference type="SAM" id="MobiDB-lite"/>
    </source>
</evidence>
<protein>
    <submittedName>
        <fullName evidence="2">Uncharacterized protein</fullName>
    </submittedName>
</protein>
<evidence type="ECO:0000313" key="3">
    <source>
        <dbReference type="Proteomes" id="UP001363622"/>
    </source>
</evidence>
<feature type="region of interest" description="Disordered" evidence="1">
    <location>
        <begin position="29"/>
        <end position="66"/>
    </location>
</feature>
<gene>
    <name evidence="2" type="ORF">IWZ03DRAFT_358149</name>
</gene>
<accession>A0ABR1KR47</accession>
<sequence length="487" mass="56249">MASHSNSAASLQPRKWSVRILSIPLSGGYVNYIRPRPRKRRSPHRQHNQHTDSPPPDRPGPQKATVKRKVATAWKKFRGSIATVPKSDKKLRTAIQKAKQRRSGRKVAYPIRRTFRKLGLKSRTTSQRLRRKREDLRFAVTSSTKLANVITRARTWRDRMKRSVWCKEKQSKARVRRFASKIERKVLEKTEMELRPQKSAVDTAPRLFKLTTMRDRRRNKEEAYDSKIPELLKRRLDQLHGSVITKTPRRGSLGVKTTQKTKLPKLSSLRLSFQRRRRGILKSLSLLYRGRSDSRRAHSSNDSHRLRTHVNNAAGSKRSSSWKTTAKAKFPSFPVLGGHVNYSKKSDSWPLRANCHQRSGSPFSHFSHRKRERAKRLVWRVWDAVKESSADIMAKAEKVRRKPNLKVQEAVKSFSRCTCERRAKALDHIRIRKKLATMAGESIACGPENGARLWGSRPLPAPKEARPEKRRRSRMDEMVGSSKKSLA</sequence>
<feature type="compositionally biased region" description="Polar residues" evidence="1">
    <location>
        <begin position="309"/>
        <end position="323"/>
    </location>
</feature>
<evidence type="ECO:0000313" key="2">
    <source>
        <dbReference type="EMBL" id="KAK7520016.1"/>
    </source>
</evidence>
<feature type="compositionally biased region" description="Basic residues" evidence="1">
    <location>
        <begin position="35"/>
        <end position="48"/>
    </location>
</feature>
<keyword evidence="3" id="KW-1185">Reference proteome</keyword>
<name>A0ABR1KR47_9PEZI</name>
<comment type="caution">
    <text evidence="2">The sequence shown here is derived from an EMBL/GenBank/DDBJ whole genome shotgun (WGS) entry which is preliminary data.</text>
</comment>
<reference evidence="2 3" key="1">
    <citation type="submission" date="2024-04" db="EMBL/GenBank/DDBJ databases">
        <title>Phyllosticta paracitricarpa is synonymous to the EU quarantine fungus P. citricarpa based on phylogenomic analyses.</title>
        <authorList>
            <consortium name="Lawrence Berkeley National Laboratory"/>
            <person name="Van Ingen-Buijs V.A."/>
            <person name="Van Westerhoven A.C."/>
            <person name="Haridas S."/>
            <person name="Skiadas P."/>
            <person name="Martin F."/>
            <person name="Groenewald J.Z."/>
            <person name="Crous P.W."/>
            <person name="Seidl M.F."/>
        </authorList>
    </citation>
    <scope>NUCLEOTIDE SEQUENCE [LARGE SCALE GENOMIC DNA]</scope>
    <source>
        <strain evidence="2 3">CBS 123371</strain>
    </source>
</reference>
<dbReference type="EMBL" id="JBBPHU010000003">
    <property type="protein sequence ID" value="KAK7520016.1"/>
    <property type="molecule type" value="Genomic_DNA"/>
</dbReference>